<organism evidence="3 4">
    <name type="scientific">Microbacterium algihabitans</name>
    <dbReference type="NCBI Taxonomy" id="3075992"/>
    <lineage>
        <taxon>Bacteria</taxon>
        <taxon>Bacillati</taxon>
        <taxon>Actinomycetota</taxon>
        <taxon>Actinomycetes</taxon>
        <taxon>Micrococcales</taxon>
        <taxon>Microbacteriaceae</taxon>
        <taxon>Microbacterium</taxon>
    </lineage>
</organism>
<sequence length="165" mass="16504">MIKTRTSFALVAASALLLLTGCSGGGDSSANEADTNDTAGTSEASSSAQASSAPAPAGDQSKADACQIVQEQFQAVSQAGSSIDTSDPQATLTQFRELATQVDTEFGGITNEEVAPAAQKASGALNEYATFLEGLIADPNTASGLSDQVTALQESFTDAATVCAG</sequence>
<comment type="caution">
    <text evidence="3">The sequence shown here is derived from an EMBL/GenBank/DDBJ whole genome shotgun (WGS) entry which is preliminary data.</text>
</comment>
<keyword evidence="2" id="KW-0732">Signal</keyword>
<dbReference type="RefSeq" id="WP_251506842.1">
    <property type="nucleotide sequence ID" value="NZ_JAWDIU010000002.1"/>
</dbReference>
<dbReference type="PROSITE" id="PS51257">
    <property type="entry name" value="PROKAR_LIPOPROTEIN"/>
    <property type="match status" value="1"/>
</dbReference>
<protein>
    <recommendedName>
        <fullName evidence="5">Lipoprotein</fullName>
    </recommendedName>
</protein>
<evidence type="ECO:0000256" key="1">
    <source>
        <dbReference type="SAM" id="MobiDB-lite"/>
    </source>
</evidence>
<evidence type="ECO:0000313" key="4">
    <source>
        <dbReference type="Proteomes" id="UP001256673"/>
    </source>
</evidence>
<feature type="chain" id="PRO_5045686001" description="Lipoprotein" evidence="2">
    <location>
        <begin position="26"/>
        <end position="165"/>
    </location>
</feature>
<dbReference type="EMBL" id="JAWDIU010000002">
    <property type="protein sequence ID" value="MDU0326699.1"/>
    <property type="molecule type" value="Genomic_DNA"/>
</dbReference>
<evidence type="ECO:0000256" key="2">
    <source>
        <dbReference type="SAM" id="SignalP"/>
    </source>
</evidence>
<name>A0ABU3RV57_9MICO</name>
<accession>A0ABU3RV57</accession>
<dbReference type="Proteomes" id="UP001256673">
    <property type="component" value="Unassembled WGS sequence"/>
</dbReference>
<reference evidence="3 4" key="1">
    <citation type="submission" date="2023-09" db="EMBL/GenBank/DDBJ databases">
        <title>Microbacterium fusihabitans sp. nov., Microbacterium phycihabitans sp. nov., and Microbacterium cervinum sp. nov., isolated from dried seaweeds of beach.</title>
        <authorList>
            <person name="Lee S.D."/>
        </authorList>
    </citation>
    <scope>NUCLEOTIDE SEQUENCE [LARGE SCALE GENOMIC DNA]</scope>
    <source>
        <strain evidence="3 4">KSW2-21</strain>
    </source>
</reference>
<feature type="region of interest" description="Disordered" evidence="1">
    <location>
        <begin position="26"/>
        <end position="64"/>
    </location>
</feature>
<keyword evidence="4" id="KW-1185">Reference proteome</keyword>
<evidence type="ECO:0000313" key="3">
    <source>
        <dbReference type="EMBL" id="MDU0326699.1"/>
    </source>
</evidence>
<evidence type="ECO:0008006" key="5">
    <source>
        <dbReference type="Google" id="ProtNLM"/>
    </source>
</evidence>
<gene>
    <name evidence="3" type="ORF">RWH43_08015</name>
</gene>
<proteinExistence type="predicted"/>
<feature type="signal peptide" evidence="2">
    <location>
        <begin position="1"/>
        <end position="25"/>
    </location>
</feature>
<feature type="compositionally biased region" description="Low complexity" evidence="1">
    <location>
        <begin position="37"/>
        <end position="60"/>
    </location>
</feature>